<accession>A0A9Q1QUI5</accession>
<keyword evidence="2" id="KW-1185">Reference proteome</keyword>
<name>A0A9Q1QUI5_9SOLA</name>
<reference evidence="2" key="1">
    <citation type="journal article" date="2023" name="Proc. Natl. Acad. Sci. U.S.A.">
        <title>Genomic and structural basis for evolution of tropane alkaloid biosynthesis.</title>
        <authorList>
            <person name="Wanga Y.-J."/>
            <person name="Taina T."/>
            <person name="Yua J.-Y."/>
            <person name="Lia J."/>
            <person name="Xua B."/>
            <person name="Chenc J."/>
            <person name="D'Auriad J.C."/>
            <person name="Huanga J.-P."/>
            <person name="Huanga S.-X."/>
        </authorList>
    </citation>
    <scope>NUCLEOTIDE SEQUENCE [LARGE SCALE GENOMIC DNA]</scope>
    <source>
        <strain evidence="2">cv. KIB-2019</strain>
    </source>
</reference>
<dbReference type="OrthoDB" id="7848332at2759"/>
<comment type="caution">
    <text evidence="1">The sequence shown here is derived from an EMBL/GenBank/DDBJ whole genome shotgun (WGS) entry which is preliminary data.</text>
</comment>
<proteinExistence type="predicted"/>
<evidence type="ECO:0000313" key="1">
    <source>
        <dbReference type="EMBL" id="KAJ8527953.1"/>
    </source>
</evidence>
<evidence type="ECO:0000313" key="2">
    <source>
        <dbReference type="Proteomes" id="UP001152561"/>
    </source>
</evidence>
<organism evidence="1 2">
    <name type="scientific">Anisodus acutangulus</name>
    <dbReference type="NCBI Taxonomy" id="402998"/>
    <lineage>
        <taxon>Eukaryota</taxon>
        <taxon>Viridiplantae</taxon>
        <taxon>Streptophyta</taxon>
        <taxon>Embryophyta</taxon>
        <taxon>Tracheophyta</taxon>
        <taxon>Spermatophyta</taxon>
        <taxon>Magnoliopsida</taxon>
        <taxon>eudicotyledons</taxon>
        <taxon>Gunneridae</taxon>
        <taxon>Pentapetalae</taxon>
        <taxon>asterids</taxon>
        <taxon>lamiids</taxon>
        <taxon>Solanales</taxon>
        <taxon>Solanaceae</taxon>
        <taxon>Solanoideae</taxon>
        <taxon>Hyoscyameae</taxon>
        <taxon>Anisodus</taxon>
    </lineage>
</organism>
<dbReference type="Proteomes" id="UP001152561">
    <property type="component" value="Unassembled WGS sequence"/>
</dbReference>
<protein>
    <submittedName>
        <fullName evidence="1">Uncharacterized protein</fullName>
    </submittedName>
</protein>
<dbReference type="EMBL" id="JAJAGQ010000023">
    <property type="protein sequence ID" value="KAJ8527953.1"/>
    <property type="molecule type" value="Genomic_DNA"/>
</dbReference>
<gene>
    <name evidence="1" type="ORF">K7X08_015404</name>
</gene>
<sequence length="118" mass="12633">MSIPIEEHDYIGISEKSCVSSMDNNDLNFKATELRLGLPGSESPPLGVLKNFPSGAKRGFFDTINGNSGTWVFGSDANNSGFSSPKGVKVLGNKILGSVCPESVVANVVKEELQYHQE</sequence>
<dbReference type="AlphaFoldDB" id="A0A9Q1QUI5"/>